<feature type="chain" id="PRO_5046878337" description="Lipoprotein" evidence="1">
    <location>
        <begin position="23"/>
        <end position="100"/>
    </location>
</feature>
<feature type="signal peptide" evidence="1">
    <location>
        <begin position="1"/>
        <end position="22"/>
    </location>
</feature>
<keyword evidence="3" id="KW-1185">Reference proteome</keyword>
<keyword evidence="1" id="KW-0732">Signal</keyword>
<organism evidence="2 3">
    <name type="scientific">Aliidiomarina sedimenti</name>
    <dbReference type="NCBI Taxonomy" id="1933879"/>
    <lineage>
        <taxon>Bacteria</taxon>
        <taxon>Pseudomonadati</taxon>
        <taxon>Pseudomonadota</taxon>
        <taxon>Gammaproteobacteria</taxon>
        <taxon>Alteromonadales</taxon>
        <taxon>Idiomarinaceae</taxon>
        <taxon>Aliidiomarina</taxon>
    </lineage>
</organism>
<proteinExistence type="predicted"/>
<dbReference type="PROSITE" id="PS51257">
    <property type="entry name" value="PROKAR_LIPOPROTEIN"/>
    <property type="match status" value="1"/>
</dbReference>
<comment type="caution">
    <text evidence="2">The sequence shown here is derived from an EMBL/GenBank/DDBJ whole genome shotgun (WGS) entry which is preliminary data.</text>
</comment>
<dbReference type="Proteomes" id="UP000287410">
    <property type="component" value="Unassembled WGS sequence"/>
</dbReference>
<evidence type="ECO:0008006" key="4">
    <source>
        <dbReference type="Google" id="ProtNLM"/>
    </source>
</evidence>
<reference evidence="2 3" key="1">
    <citation type="journal article" date="2018" name="Front. Microbiol.">
        <title>Genome-Based Analysis Reveals the Taxonomy and Diversity of the Family Idiomarinaceae.</title>
        <authorList>
            <person name="Liu Y."/>
            <person name="Lai Q."/>
            <person name="Shao Z."/>
        </authorList>
    </citation>
    <scope>NUCLEOTIDE SEQUENCE [LARGE SCALE GENOMIC DNA]</scope>
    <source>
        <strain evidence="2 3">GBSy1</strain>
    </source>
</reference>
<dbReference type="EMBL" id="PIPN01000004">
    <property type="protein sequence ID" value="RUO29235.1"/>
    <property type="molecule type" value="Genomic_DNA"/>
</dbReference>
<evidence type="ECO:0000313" key="3">
    <source>
        <dbReference type="Proteomes" id="UP000287410"/>
    </source>
</evidence>
<dbReference type="RefSeq" id="WP_126789500.1">
    <property type="nucleotide sequence ID" value="NZ_PIPN01000004.1"/>
</dbReference>
<name>A0ABY0BY87_9GAMM</name>
<evidence type="ECO:0000313" key="2">
    <source>
        <dbReference type="EMBL" id="RUO29235.1"/>
    </source>
</evidence>
<gene>
    <name evidence="2" type="ORF">CWE12_09630</name>
</gene>
<sequence length="100" mass="11028">MKLSVLIISLALLAGCASQPSAIFDINYGDTRASVVEKLGPPEDRQFKEDYEAFQYCTTGTSFGAITFNIIWLRNEVVTGMNNYTANHEGSCSGHFRQIS</sequence>
<evidence type="ECO:0000256" key="1">
    <source>
        <dbReference type="SAM" id="SignalP"/>
    </source>
</evidence>
<protein>
    <recommendedName>
        <fullName evidence="4">Lipoprotein</fullName>
    </recommendedName>
</protein>
<accession>A0ABY0BY87</accession>